<comment type="caution">
    <text evidence="1">The sequence shown here is derived from an EMBL/GenBank/DDBJ whole genome shotgun (WGS) entry which is preliminary data.</text>
</comment>
<organism evidence="1 2">
    <name type="scientific">Acetobacter nitrogenifigens DSM 23921 = NBRC 105050</name>
    <dbReference type="NCBI Taxonomy" id="1120919"/>
    <lineage>
        <taxon>Bacteria</taxon>
        <taxon>Pseudomonadati</taxon>
        <taxon>Pseudomonadota</taxon>
        <taxon>Alphaproteobacteria</taxon>
        <taxon>Acetobacterales</taxon>
        <taxon>Acetobacteraceae</taxon>
        <taxon>Acetobacter</taxon>
    </lineage>
</organism>
<accession>A0A511XD19</accession>
<dbReference type="AlphaFoldDB" id="A0A511XD19"/>
<gene>
    <name evidence="1" type="ORF">ANI02nite_27400</name>
</gene>
<dbReference type="EMBL" id="BJYF01000021">
    <property type="protein sequence ID" value="GEN60856.1"/>
    <property type="molecule type" value="Genomic_DNA"/>
</dbReference>
<evidence type="ECO:0000313" key="2">
    <source>
        <dbReference type="Proteomes" id="UP000321635"/>
    </source>
</evidence>
<dbReference type="STRING" id="1120919.GCA_000429165_02847"/>
<reference evidence="1 2" key="1">
    <citation type="submission" date="2019-07" db="EMBL/GenBank/DDBJ databases">
        <title>Whole genome shotgun sequence of Acetobacter nitrogenifigens NBRC 105050.</title>
        <authorList>
            <person name="Hosoyama A."/>
            <person name="Uohara A."/>
            <person name="Ohji S."/>
            <person name="Ichikawa N."/>
        </authorList>
    </citation>
    <scope>NUCLEOTIDE SEQUENCE [LARGE SCALE GENOMIC DNA]</scope>
    <source>
        <strain evidence="1 2">NBRC 105050</strain>
    </source>
</reference>
<protein>
    <submittedName>
        <fullName evidence="1">Uncharacterized protein</fullName>
    </submittedName>
</protein>
<proteinExistence type="predicted"/>
<evidence type="ECO:0000313" key="1">
    <source>
        <dbReference type="EMBL" id="GEN60856.1"/>
    </source>
</evidence>
<name>A0A511XD19_9PROT</name>
<dbReference type="Proteomes" id="UP000321635">
    <property type="component" value="Unassembled WGS sequence"/>
</dbReference>
<sequence>MLLNTFLNTPKHPWYEYHMKRINPYSRPDAVAKLDGRSKEARLVKETRRELLAHLGKKPTVTQIALVERVAWIRLHLSLLDRKMAGTAPGERDARQYLAWTNTMAKLLTRLGLDQPEHDVAPIPSLDSLLASRRASA</sequence>
<keyword evidence="2" id="KW-1185">Reference proteome</keyword>